<keyword evidence="2" id="KW-1185">Reference proteome</keyword>
<organism evidence="1 2">
    <name type="scientific">Mycena rosella</name>
    <name type="common">Pink bonnet</name>
    <name type="synonym">Agaricus rosellus</name>
    <dbReference type="NCBI Taxonomy" id="1033263"/>
    <lineage>
        <taxon>Eukaryota</taxon>
        <taxon>Fungi</taxon>
        <taxon>Dikarya</taxon>
        <taxon>Basidiomycota</taxon>
        <taxon>Agaricomycotina</taxon>
        <taxon>Agaricomycetes</taxon>
        <taxon>Agaricomycetidae</taxon>
        <taxon>Agaricales</taxon>
        <taxon>Marasmiineae</taxon>
        <taxon>Mycenaceae</taxon>
        <taxon>Mycena</taxon>
    </lineage>
</organism>
<feature type="non-terminal residue" evidence="1">
    <location>
        <position position="1"/>
    </location>
</feature>
<dbReference type="Proteomes" id="UP001221757">
    <property type="component" value="Unassembled WGS sequence"/>
</dbReference>
<proteinExistence type="predicted"/>
<reference evidence="1" key="1">
    <citation type="submission" date="2023-03" db="EMBL/GenBank/DDBJ databases">
        <title>Massive genome expansion in bonnet fungi (Mycena s.s.) driven by repeated elements and novel gene families across ecological guilds.</title>
        <authorList>
            <consortium name="Lawrence Berkeley National Laboratory"/>
            <person name="Harder C.B."/>
            <person name="Miyauchi S."/>
            <person name="Viragh M."/>
            <person name="Kuo A."/>
            <person name="Thoen E."/>
            <person name="Andreopoulos B."/>
            <person name="Lu D."/>
            <person name="Skrede I."/>
            <person name="Drula E."/>
            <person name="Henrissat B."/>
            <person name="Morin E."/>
            <person name="Kohler A."/>
            <person name="Barry K."/>
            <person name="LaButti K."/>
            <person name="Morin E."/>
            <person name="Salamov A."/>
            <person name="Lipzen A."/>
            <person name="Mereny Z."/>
            <person name="Hegedus B."/>
            <person name="Baldrian P."/>
            <person name="Stursova M."/>
            <person name="Weitz H."/>
            <person name="Taylor A."/>
            <person name="Grigoriev I.V."/>
            <person name="Nagy L.G."/>
            <person name="Martin F."/>
            <person name="Kauserud H."/>
        </authorList>
    </citation>
    <scope>NUCLEOTIDE SEQUENCE</scope>
    <source>
        <strain evidence="1">CBHHK067</strain>
    </source>
</reference>
<evidence type="ECO:0000313" key="1">
    <source>
        <dbReference type="EMBL" id="KAJ7666292.1"/>
    </source>
</evidence>
<dbReference type="EMBL" id="JARKIE010000211">
    <property type="protein sequence ID" value="KAJ7666292.1"/>
    <property type="molecule type" value="Genomic_DNA"/>
</dbReference>
<gene>
    <name evidence="1" type="ORF">B0H17DRAFT_951186</name>
</gene>
<evidence type="ECO:0000313" key="2">
    <source>
        <dbReference type="Proteomes" id="UP001221757"/>
    </source>
</evidence>
<sequence length="488" mass="56379">FFNWMQMVYARMVYTMKYGDKRCLSFRDQATHRDSTSLCLWNIFFADFQLRKHPDDICLHRHPVSHISQAEQANDNIMSTSFPVFQAKVTWFFFWCKKKQVFISAAKLKWMIFDLLPSIIPILRLGDLIVELVSKFKYVGMWLTSTTPNIFSLNYSIKASKTRNGSNTAFAMKHRIGSLPVKEGLQIYMAHINCYLISSGDITIDMDVALVKELFEAQHLFLRHLLGINSWSMLTVFFTETGLMPIRILRLLLALGHHCYIADLREDLALMDSVNLFVARLPGWAGDVAIMLSTLPTPILHMRHQQVRWDTRSKFIAQSGKVWERNGMISHRHLAKLLFWAIHRSPLTHSSIIVILVLAHRKVLTGLLLGDPTLSMERFRYPVQYHLAIPCKKCLCCFCQDVVKNEVHALLDCGCHAPLTALRQIFLKEAFTCDTVLEPAYMLLSHYNFLRRLVSSRGVIAHFAKYVYEVLTLYNKYQQFIPAGSYIS</sequence>
<dbReference type="AlphaFoldDB" id="A0AAD7G8H0"/>
<accession>A0AAD7G8H0</accession>
<name>A0AAD7G8H0_MYCRO</name>
<comment type="caution">
    <text evidence="1">The sequence shown here is derived from an EMBL/GenBank/DDBJ whole genome shotgun (WGS) entry which is preliminary data.</text>
</comment>
<protein>
    <submittedName>
        <fullName evidence="1">Uncharacterized protein</fullName>
    </submittedName>
</protein>